<protein>
    <submittedName>
        <fullName evidence="3">2'-deoxycytidine 5'-triphosphate deaminase</fullName>
        <ecNumber evidence="3">3.5.4.13</ecNumber>
    </submittedName>
</protein>
<dbReference type="Pfam" id="PF22569">
    <property type="entry name" value="DCD_C"/>
    <property type="match status" value="1"/>
</dbReference>
<gene>
    <name evidence="3" type="ORF">HJG44_00725</name>
</gene>
<dbReference type="PANTHER" id="PTHR42680:SF3">
    <property type="entry name" value="DCTP DEAMINASE"/>
    <property type="match status" value="1"/>
</dbReference>
<dbReference type="EC" id="3.5.4.13" evidence="3"/>
<dbReference type="NCBIfam" id="NF005734">
    <property type="entry name" value="PRK07559.1"/>
    <property type="match status" value="1"/>
</dbReference>
<name>A0A849I0R6_9HYPH</name>
<dbReference type="SUPFAM" id="SSF51283">
    <property type="entry name" value="dUTPase-like"/>
    <property type="match status" value="2"/>
</dbReference>
<accession>A0A849I0R6</accession>
<sequence>MNHAPDPVLAAARWQPASRPGLLPRQAIRSLVERGCLRAAVPLDDAQFQPASLDLRLGAYAYRVRASFLPGARSRVEDKLEALQWERIDLSGGAIFERGCVYVVELSERLDLPAHVSAAANPKSSTGRLDVFTRLITDRSEAFDAVEPGYSGPLYAEVSPRTFSIKVRQGTRLNQIRFRQHGRGADEAGTLGDQALRELHARSPLVDADELAVRNGLVLRIELGGLGPQNLVGYRAQRHTDVIDVERIGGYRPEDFWEPIPARPDARLILDPNEFYILASKERLHIPPHLAAEMVPIDPAMGEFRVHYAGFFDPGFGYAPSGHPGSRAVMEVRSHEVPFNLEDGQMVCRLAYEQMAEEPDALYGAIGTSNYQGQALKLSKQFIQP</sequence>
<organism evidence="3 4">
    <name type="scientific">Enterovirga aerilata</name>
    <dbReference type="NCBI Taxonomy" id="2730920"/>
    <lineage>
        <taxon>Bacteria</taxon>
        <taxon>Pseudomonadati</taxon>
        <taxon>Pseudomonadota</taxon>
        <taxon>Alphaproteobacteria</taxon>
        <taxon>Hyphomicrobiales</taxon>
        <taxon>Methylobacteriaceae</taxon>
        <taxon>Enterovirga</taxon>
    </lineage>
</organism>
<comment type="caution">
    <text evidence="3">The sequence shown here is derived from an EMBL/GenBank/DDBJ whole genome shotgun (WGS) entry which is preliminary data.</text>
</comment>
<dbReference type="Proteomes" id="UP000564885">
    <property type="component" value="Unassembled WGS sequence"/>
</dbReference>
<evidence type="ECO:0000259" key="1">
    <source>
        <dbReference type="Pfam" id="PF06559"/>
    </source>
</evidence>
<dbReference type="InterPro" id="IPR010550">
    <property type="entry name" value="DCD_N"/>
</dbReference>
<dbReference type="EMBL" id="JABEPP010000001">
    <property type="protein sequence ID" value="NNM70918.1"/>
    <property type="molecule type" value="Genomic_DNA"/>
</dbReference>
<dbReference type="Gene3D" id="2.70.40.10">
    <property type="match status" value="2"/>
</dbReference>
<evidence type="ECO:0000313" key="4">
    <source>
        <dbReference type="Proteomes" id="UP000564885"/>
    </source>
</evidence>
<reference evidence="3 4" key="1">
    <citation type="submission" date="2020-04" db="EMBL/GenBank/DDBJ databases">
        <title>Enterovirga sp. isolate from soil.</title>
        <authorList>
            <person name="Chea S."/>
            <person name="Kim D.-U."/>
        </authorList>
    </citation>
    <scope>NUCLEOTIDE SEQUENCE [LARGE SCALE GENOMIC DNA]</scope>
    <source>
        <strain evidence="3 4">DB1703</strain>
    </source>
</reference>
<dbReference type="PANTHER" id="PTHR42680">
    <property type="entry name" value="DCTP DEAMINASE"/>
    <property type="match status" value="1"/>
</dbReference>
<dbReference type="Pfam" id="PF06559">
    <property type="entry name" value="DCD_N"/>
    <property type="match status" value="1"/>
</dbReference>
<dbReference type="AlphaFoldDB" id="A0A849I0R6"/>
<keyword evidence="4" id="KW-1185">Reference proteome</keyword>
<evidence type="ECO:0000313" key="3">
    <source>
        <dbReference type="EMBL" id="NNM70918.1"/>
    </source>
</evidence>
<dbReference type="GO" id="GO:0008829">
    <property type="term" value="F:dCTP deaminase activity"/>
    <property type="evidence" value="ECO:0007669"/>
    <property type="project" value="UniProtKB-EC"/>
</dbReference>
<proteinExistence type="predicted"/>
<dbReference type="RefSeq" id="WP_171216441.1">
    <property type="nucleotide sequence ID" value="NZ_JABEPP010000001.1"/>
</dbReference>
<dbReference type="GO" id="GO:0009394">
    <property type="term" value="P:2'-deoxyribonucleotide metabolic process"/>
    <property type="evidence" value="ECO:0007669"/>
    <property type="project" value="InterPro"/>
</dbReference>
<evidence type="ECO:0000259" key="2">
    <source>
        <dbReference type="Pfam" id="PF22569"/>
    </source>
</evidence>
<feature type="domain" description="2'-deoxycytidine 5'-triphosphate deaminase C-terminal" evidence="2">
    <location>
        <begin position="193"/>
        <end position="382"/>
    </location>
</feature>
<feature type="domain" description="2'-deoxycytidine 5'-triphosphate deaminase N-terminal" evidence="1">
    <location>
        <begin position="21"/>
        <end position="180"/>
    </location>
</feature>
<dbReference type="InterPro" id="IPR036157">
    <property type="entry name" value="dUTPase-like_sf"/>
</dbReference>
<keyword evidence="3" id="KW-0378">Hydrolase</keyword>
<dbReference type="InterPro" id="IPR053811">
    <property type="entry name" value="DCD_C"/>
</dbReference>